<gene>
    <name evidence="2" type="ORF">IV88_GL001490</name>
</gene>
<dbReference type="InterPro" id="IPR001509">
    <property type="entry name" value="Epimerase_deHydtase"/>
</dbReference>
<comment type="caution">
    <text evidence="2">The sequence shown here is derived from an EMBL/GenBank/DDBJ whole genome shotgun (WGS) entry which is preliminary data.</text>
</comment>
<dbReference type="GO" id="GO:0004029">
    <property type="term" value="F:aldehyde dehydrogenase (NAD+) activity"/>
    <property type="evidence" value="ECO:0007669"/>
    <property type="project" value="TreeGrafter"/>
</dbReference>
<protein>
    <recommendedName>
        <fullName evidence="1">NAD-dependent epimerase/dehydratase domain-containing protein</fullName>
    </recommendedName>
</protein>
<dbReference type="Pfam" id="PF01370">
    <property type="entry name" value="Epimerase"/>
    <property type="match status" value="1"/>
</dbReference>
<dbReference type="Proteomes" id="UP000051249">
    <property type="component" value="Unassembled WGS sequence"/>
</dbReference>
<dbReference type="PATRIC" id="fig|480391.4.peg.1514"/>
<feature type="domain" description="NAD-dependent epimerase/dehydratase" evidence="1">
    <location>
        <begin position="4"/>
        <end position="216"/>
    </location>
</feature>
<dbReference type="SUPFAM" id="SSF51735">
    <property type="entry name" value="NAD(P)-binding Rossmann-fold domains"/>
    <property type="match status" value="1"/>
</dbReference>
<dbReference type="InterPro" id="IPR036291">
    <property type="entry name" value="NAD(P)-bd_dom_sf"/>
</dbReference>
<accession>A0A0R2N8P0</accession>
<dbReference type="EMBL" id="JQCQ01000056">
    <property type="protein sequence ID" value="KRO20811.1"/>
    <property type="molecule type" value="Genomic_DNA"/>
</dbReference>
<dbReference type="CDD" id="cd05262">
    <property type="entry name" value="SDR_a7"/>
    <property type="match status" value="1"/>
</dbReference>
<proteinExistence type="predicted"/>
<dbReference type="PANTHER" id="PTHR48079:SF9">
    <property type="entry name" value="PUTATIVE-RELATED"/>
    <property type="match status" value="1"/>
</dbReference>
<name>A0A0R2N8P0_9LACO</name>
<evidence type="ECO:0000259" key="1">
    <source>
        <dbReference type="Pfam" id="PF01370"/>
    </source>
</evidence>
<evidence type="ECO:0000313" key="3">
    <source>
        <dbReference type="Proteomes" id="UP000051249"/>
    </source>
</evidence>
<dbReference type="PANTHER" id="PTHR48079">
    <property type="entry name" value="PROTEIN YEEZ"/>
    <property type="match status" value="1"/>
</dbReference>
<dbReference type="GO" id="GO:0005737">
    <property type="term" value="C:cytoplasm"/>
    <property type="evidence" value="ECO:0007669"/>
    <property type="project" value="TreeGrafter"/>
</dbReference>
<reference evidence="2 3" key="1">
    <citation type="journal article" date="2015" name="Genome Announc.">
        <title>Expanding the biotechnology potential of lactobacilli through comparative genomics of 213 strains and associated genera.</title>
        <authorList>
            <person name="Sun Z."/>
            <person name="Harris H.M."/>
            <person name="McCann A."/>
            <person name="Guo C."/>
            <person name="Argimon S."/>
            <person name="Zhang W."/>
            <person name="Yang X."/>
            <person name="Jeffery I.B."/>
            <person name="Cooney J.C."/>
            <person name="Kagawa T.F."/>
            <person name="Liu W."/>
            <person name="Song Y."/>
            <person name="Salvetti E."/>
            <person name="Wrobel A."/>
            <person name="Rasinkangas P."/>
            <person name="Parkhill J."/>
            <person name="Rea M.C."/>
            <person name="O'Sullivan O."/>
            <person name="Ritari J."/>
            <person name="Douillard F.P."/>
            <person name="Paul Ross R."/>
            <person name="Yang R."/>
            <person name="Briner A.E."/>
            <person name="Felis G.E."/>
            <person name="de Vos W.M."/>
            <person name="Barrangou R."/>
            <person name="Klaenhammer T.R."/>
            <person name="Caufield P.W."/>
            <person name="Cui Y."/>
            <person name="Zhang H."/>
            <person name="O'Toole P.W."/>
        </authorList>
    </citation>
    <scope>NUCLEOTIDE SEQUENCE [LARGE SCALE GENOMIC DNA]</scope>
    <source>
        <strain evidence="2 3">DSM 23026</strain>
    </source>
</reference>
<evidence type="ECO:0000313" key="2">
    <source>
        <dbReference type="EMBL" id="KRO20811.1"/>
    </source>
</evidence>
<sequence>MTKVFITGATGFIGSKLTKELIANGYEVTGLTHSDNGVSKLHQWGASVLKGSLEDYDLLAEAATQADAVLHLGMGVTEHFKTFPEICELDERDIRAMGDAVKGTQKPLIVTHGTAAMLPGQFFTEQDEADAGFPQRSPRKSEVVARELLAEGVNSYVVRLAPIVHGEGDQHHGFVSNMIAEAQTKGFVENYNGGENRWTAVHVLDAAHLFVLALEYALSTPDGLHFFNANDEEQLKMKDLRKEIGAKLRIEVKDVYADPQRVDSAFTQNEAEFPAQYVLYAMDIPASSKLTRQALKWEPTHPQILADMNHYFDIV</sequence>
<keyword evidence="3" id="KW-1185">Reference proteome</keyword>
<dbReference type="OrthoDB" id="9811743at2"/>
<dbReference type="Gene3D" id="3.40.50.720">
    <property type="entry name" value="NAD(P)-binding Rossmann-like Domain"/>
    <property type="match status" value="1"/>
</dbReference>
<dbReference type="InterPro" id="IPR051783">
    <property type="entry name" value="NAD(P)-dependent_oxidoreduct"/>
</dbReference>
<organism evidence="2 3">
    <name type="scientific">Pediococcus argentinicus</name>
    <dbReference type="NCBI Taxonomy" id="480391"/>
    <lineage>
        <taxon>Bacteria</taxon>
        <taxon>Bacillati</taxon>
        <taxon>Bacillota</taxon>
        <taxon>Bacilli</taxon>
        <taxon>Lactobacillales</taxon>
        <taxon>Lactobacillaceae</taxon>
        <taxon>Pediococcus</taxon>
    </lineage>
</organism>
<dbReference type="AlphaFoldDB" id="A0A0R2N8P0"/>
<dbReference type="RefSeq" id="WP_057800517.1">
    <property type="nucleotide sequence ID" value="NZ_BJZZ01000062.1"/>
</dbReference>